<evidence type="ECO:0000313" key="2">
    <source>
        <dbReference type="Proteomes" id="UP000770717"/>
    </source>
</evidence>
<reference evidence="1" key="1">
    <citation type="thesis" date="2020" institute="ProQuest LLC" country="789 East Eisenhower Parkway, Ann Arbor, MI, USA">
        <title>Comparative Genomics and Chromosome Evolution.</title>
        <authorList>
            <person name="Mudd A.B."/>
        </authorList>
    </citation>
    <scope>NUCLEOTIDE SEQUENCE</scope>
    <source>
        <strain evidence="1">HN-11 Male</strain>
        <tissue evidence="1">Kidney and liver</tissue>
    </source>
</reference>
<sequence>MVHYSNQPPSCCRCHQNILLSHRLPAPVLAGRSLLLCTICTVFSIVCTDWKQVLCASGQHLHCMLASALAASWEPIRLLR</sequence>
<dbReference type="EMBL" id="WNTK01000003">
    <property type="protein sequence ID" value="KAG9486731.1"/>
    <property type="molecule type" value="Genomic_DNA"/>
</dbReference>
<keyword evidence="2" id="KW-1185">Reference proteome</keyword>
<organism evidence="1 2">
    <name type="scientific">Eleutherodactylus coqui</name>
    <name type="common">Puerto Rican coqui</name>
    <dbReference type="NCBI Taxonomy" id="57060"/>
    <lineage>
        <taxon>Eukaryota</taxon>
        <taxon>Metazoa</taxon>
        <taxon>Chordata</taxon>
        <taxon>Craniata</taxon>
        <taxon>Vertebrata</taxon>
        <taxon>Euteleostomi</taxon>
        <taxon>Amphibia</taxon>
        <taxon>Batrachia</taxon>
        <taxon>Anura</taxon>
        <taxon>Neobatrachia</taxon>
        <taxon>Hyloidea</taxon>
        <taxon>Eleutherodactylidae</taxon>
        <taxon>Eleutherodactylinae</taxon>
        <taxon>Eleutherodactylus</taxon>
        <taxon>Eleutherodactylus</taxon>
    </lineage>
</organism>
<dbReference type="AlphaFoldDB" id="A0A8J6FFP5"/>
<dbReference type="Proteomes" id="UP000770717">
    <property type="component" value="Unassembled WGS sequence"/>
</dbReference>
<protein>
    <submittedName>
        <fullName evidence="1">Uncharacterized protein</fullName>
    </submittedName>
</protein>
<name>A0A8J6FFP5_ELECQ</name>
<proteinExistence type="predicted"/>
<comment type="caution">
    <text evidence="1">The sequence shown here is derived from an EMBL/GenBank/DDBJ whole genome shotgun (WGS) entry which is preliminary data.</text>
</comment>
<gene>
    <name evidence="1" type="ORF">GDO78_006878</name>
</gene>
<evidence type="ECO:0000313" key="1">
    <source>
        <dbReference type="EMBL" id="KAG9486731.1"/>
    </source>
</evidence>
<accession>A0A8J6FFP5</accession>